<evidence type="ECO:0000313" key="5">
    <source>
        <dbReference type="EMBL" id="BBL45365.1"/>
    </source>
</evidence>
<evidence type="ECO:0000256" key="1">
    <source>
        <dbReference type="ARBA" id="ARBA00022980"/>
    </source>
</evidence>
<evidence type="ECO:0000313" key="6">
    <source>
        <dbReference type="Proteomes" id="UP001055553"/>
    </source>
</evidence>
<dbReference type="GO" id="GO:0006412">
    <property type="term" value="P:translation"/>
    <property type="evidence" value="ECO:0007669"/>
    <property type="project" value="UniProtKB-UniRule"/>
</dbReference>
<dbReference type="KEGG" id="naer:MJ1_0194"/>
<dbReference type="SUPFAM" id="SSF160374">
    <property type="entry name" value="RplX-like"/>
    <property type="match status" value="1"/>
</dbReference>
<dbReference type="AlphaFoldDB" id="A0A915SXX0"/>
<keyword evidence="1 3" id="KW-0689">Ribosomal protein</keyword>
<proteinExistence type="inferred from homology"/>
<evidence type="ECO:0000256" key="3">
    <source>
        <dbReference type="HAMAP-Rule" id="MF_00273"/>
    </source>
</evidence>
<dbReference type="RefSeq" id="WP_258393402.1">
    <property type="nucleotide sequence ID" value="NZ_AP019769.1"/>
</dbReference>
<reference evidence="6" key="1">
    <citation type="journal article" date="2022" name="Int. J. Syst. Evol. Microbiol.">
        <title>Nanobdella aerobiophila gen. nov., sp. nov., a thermoacidophilic, obligate ectosymbiotic archaeon, and proposal of Nanobdellaceae fam. nov., Nanobdellales ord. nov. and Nanobdellia class. nov.</title>
        <authorList>
            <person name="Kato S."/>
            <person name="Ogasawara A."/>
            <person name="Itoh T."/>
            <person name="Sakai H.D."/>
            <person name="Shimizu M."/>
            <person name="Yuki M."/>
            <person name="Kaneko M."/>
            <person name="Takashina T."/>
            <person name="Ohkuma M."/>
        </authorList>
    </citation>
    <scope>NUCLEOTIDE SEQUENCE [LARGE SCALE GENOMIC DNA]</scope>
    <source>
        <strain evidence="6">MJ1</strain>
    </source>
</reference>
<feature type="domain" description="Large ribosomal subunit protein eL20" evidence="4">
    <location>
        <begin position="3"/>
        <end position="74"/>
    </location>
</feature>
<sequence length="98" mass="11562">MEVKIYRVTGRINKVKIVHASKRKEGVITKRKIIYNFSKEVLGLNEKEVKERILSLFGSVYKVKRNNISIQEIKEIKNEDVTDQKLRKFLEMLKNGQL</sequence>
<keyword evidence="2 3" id="KW-0687">Ribonucleoprotein</keyword>
<keyword evidence="3" id="KW-0694">RNA-binding</keyword>
<dbReference type="NCBIfam" id="NF001981">
    <property type="entry name" value="PRK00773.1-1"/>
    <property type="match status" value="1"/>
</dbReference>
<evidence type="ECO:0000259" key="4">
    <source>
        <dbReference type="Pfam" id="PF01775"/>
    </source>
</evidence>
<dbReference type="Gene3D" id="3.10.20.10">
    <property type="match status" value="1"/>
</dbReference>
<dbReference type="GO" id="GO:0005840">
    <property type="term" value="C:ribosome"/>
    <property type="evidence" value="ECO:0007669"/>
    <property type="project" value="UniProtKB-KW"/>
</dbReference>
<dbReference type="InterPro" id="IPR023573">
    <property type="entry name" value="Ribosomal_eL20_dom"/>
</dbReference>
<accession>A0A915SXX0</accession>
<dbReference type="Proteomes" id="UP001055553">
    <property type="component" value="Chromosome"/>
</dbReference>
<name>A0A915SXX0_9ARCH</name>
<comment type="similarity">
    <text evidence="3">Belongs to the eukaryotic ribosomal protein eL20 family.</text>
</comment>
<keyword evidence="3" id="KW-0699">rRNA-binding</keyword>
<dbReference type="GeneID" id="74568145"/>
<dbReference type="Pfam" id="PF01775">
    <property type="entry name" value="Ribosomal_L18A"/>
    <property type="match status" value="1"/>
</dbReference>
<dbReference type="GO" id="GO:0003735">
    <property type="term" value="F:structural constituent of ribosome"/>
    <property type="evidence" value="ECO:0007669"/>
    <property type="project" value="InterPro"/>
</dbReference>
<protein>
    <recommendedName>
        <fullName evidence="3">Large ribosomal subunit protein eL20</fullName>
    </recommendedName>
</protein>
<dbReference type="EMBL" id="AP019769">
    <property type="protein sequence ID" value="BBL45365.1"/>
    <property type="molecule type" value="Genomic_DNA"/>
</dbReference>
<gene>
    <name evidence="3" type="primary">rpl18a</name>
    <name evidence="3" type="synonym">rpl20e</name>
    <name evidence="3" type="synonym">rplX</name>
    <name evidence="5" type="ORF">MJ1_0194</name>
</gene>
<dbReference type="GO" id="GO:1990904">
    <property type="term" value="C:ribonucleoprotein complex"/>
    <property type="evidence" value="ECO:0007669"/>
    <property type="project" value="UniProtKB-KW"/>
</dbReference>
<comment type="subunit">
    <text evidence="3">Part of the 50S ribosomal subunit. Binds 23S rRNA.</text>
</comment>
<organism evidence="5 6">
    <name type="scientific">Nanobdella aerobiophila</name>
    <dbReference type="NCBI Taxonomy" id="2586965"/>
    <lineage>
        <taxon>Archaea</taxon>
        <taxon>Nanobdellota</taxon>
        <taxon>Nanobdellia</taxon>
        <taxon>Nanobdellales</taxon>
        <taxon>Nanobdellaceae</taxon>
        <taxon>Nanobdella</taxon>
    </lineage>
</organism>
<dbReference type="GO" id="GO:0070180">
    <property type="term" value="F:large ribosomal subunit rRNA binding"/>
    <property type="evidence" value="ECO:0007669"/>
    <property type="project" value="UniProtKB-UniRule"/>
</dbReference>
<dbReference type="InterPro" id="IPR028877">
    <property type="entry name" value="Ribosomal_eL20"/>
</dbReference>
<keyword evidence="6" id="KW-1185">Reference proteome</keyword>
<evidence type="ECO:0000256" key="2">
    <source>
        <dbReference type="ARBA" id="ARBA00023274"/>
    </source>
</evidence>
<dbReference type="HAMAP" id="MF_00273">
    <property type="entry name" value="Ribosomal_eL20"/>
    <property type="match status" value="1"/>
</dbReference>